<accession>A0ABP9PHK5</accession>
<keyword evidence="2" id="KW-1185">Reference proteome</keyword>
<evidence type="ECO:0000313" key="2">
    <source>
        <dbReference type="Proteomes" id="UP001500221"/>
    </source>
</evidence>
<dbReference type="EMBL" id="BAABKG010000002">
    <property type="protein sequence ID" value="GAA5144431.1"/>
    <property type="molecule type" value="Genomic_DNA"/>
</dbReference>
<reference evidence="2" key="1">
    <citation type="journal article" date="2019" name="Int. J. Syst. Evol. Microbiol.">
        <title>The Global Catalogue of Microorganisms (GCM) 10K type strain sequencing project: providing services to taxonomists for standard genome sequencing and annotation.</title>
        <authorList>
            <consortium name="The Broad Institute Genomics Platform"/>
            <consortium name="The Broad Institute Genome Sequencing Center for Infectious Disease"/>
            <person name="Wu L."/>
            <person name="Ma J."/>
        </authorList>
    </citation>
    <scope>NUCLEOTIDE SEQUENCE [LARGE SCALE GENOMIC DNA]</scope>
    <source>
        <strain evidence="2">JCM 18459</strain>
    </source>
</reference>
<gene>
    <name evidence="1" type="ORF">GCM10023340_12140</name>
</gene>
<name>A0ABP9PHK5_9ACTN</name>
<dbReference type="RefSeq" id="WP_345455678.1">
    <property type="nucleotide sequence ID" value="NZ_BAABKG010000002.1"/>
</dbReference>
<protein>
    <submittedName>
        <fullName evidence="1">Uncharacterized protein</fullName>
    </submittedName>
</protein>
<dbReference type="Proteomes" id="UP001500221">
    <property type="component" value="Unassembled WGS sequence"/>
</dbReference>
<sequence length="274" mass="27998">MAPADAAPNPWAGFVDDAAVFPPGEAPLDDALAAYAARDAADAELVGGFVLRDTDLPSARGLDAPLAVVLTGGAGQVAGVAGLCERLGLRLGALEVALRDPDDLAGNARRVVAAVDAAGVQAPVFVEIPAPPGRPPTPDWLAAADEVAAAELRLKFRTGGLTADAFPPPAVLAAWIDAALDRETPFKCTAGLHRARRHVAADGFTHHGFGNVLLATQDAFDGASPADVAAVLDDADPALDRLEPARARRWFTSFGCCGVAEPIADLRALGLVAA</sequence>
<proteinExistence type="predicted"/>
<organism evidence="1 2">
    <name type="scientific">Nocardioides marinquilinus</name>
    <dbReference type="NCBI Taxonomy" id="1210400"/>
    <lineage>
        <taxon>Bacteria</taxon>
        <taxon>Bacillati</taxon>
        <taxon>Actinomycetota</taxon>
        <taxon>Actinomycetes</taxon>
        <taxon>Propionibacteriales</taxon>
        <taxon>Nocardioidaceae</taxon>
        <taxon>Nocardioides</taxon>
    </lineage>
</organism>
<comment type="caution">
    <text evidence="1">The sequence shown here is derived from an EMBL/GenBank/DDBJ whole genome shotgun (WGS) entry which is preliminary data.</text>
</comment>
<evidence type="ECO:0000313" key="1">
    <source>
        <dbReference type="EMBL" id="GAA5144431.1"/>
    </source>
</evidence>